<feature type="compositionally biased region" description="Low complexity" evidence="1">
    <location>
        <begin position="436"/>
        <end position="447"/>
    </location>
</feature>
<keyword evidence="3" id="KW-1185">Reference proteome</keyword>
<dbReference type="GO" id="GO:0030896">
    <property type="term" value="C:checkpoint clamp complex"/>
    <property type="evidence" value="ECO:0007669"/>
    <property type="project" value="InterPro"/>
</dbReference>
<dbReference type="OrthoDB" id="60092at2759"/>
<feature type="compositionally biased region" description="Basic and acidic residues" evidence="1">
    <location>
        <begin position="628"/>
        <end position="637"/>
    </location>
</feature>
<sequence length="637" mass="69891">MMEYENMIASLNDGAEGRHDPAGSWQYGRPTVRINTRVVRYRRWFQALSIWPQELVSRKRVLRPSSAELAGEPCGICAGDPFETFQLDEEEELLDVKYRWSSLFPLKFTAILKAFKSFADSIHFHPLPNRLKLSAVSPTRSAHAVAVFERTFFDAYLLSNPTLGLIEVPLKSFHKIFAQANLISPLDSCKITIDSDDSNVAQSMPRGGAVPSGLHGGVAQTGIIHRLNHRLTIELKSGVGIVRSFSLPYSSSRTLNPVELRANNSPNTWLCLASHLKQWLDHFVANPNVTQNLAGAMEGVEDVCFCYLPNHQITLKTVNLASDSDQNVVVPRKQDIFTKGVRQLSTSLTVTSADFDKYEVMGGAGGTTGIMTNMSMKEVRAIVEVGSVLGSGVDAGFSQGGRPVYFSLLNQEGSAGLEFVLASTDGTEMHALPDHPLNNNNNNNNKQPRPPPPVAAALRPPHNHHLPPKDKQPAPSSRRPDSSSGSSRPTNEPSSRQKGKQRASPDSSRVDSSASRSMSNPAGARQQPINNPGAKDGRGGQPVKLFKPADHSLEEPDDDEDDDELDRIPATTWDHVEQQAFALSQSRKRQRLHSLSHSATPDHLHAPAPAADDDEQLLPSQAPGHSNEQPHWKLFFD</sequence>
<organism evidence="2 3">
    <name type="scientific">Puccinia coronata f. sp. avenae</name>
    <dbReference type="NCBI Taxonomy" id="200324"/>
    <lineage>
        <taxon>Eukaryota</taxon>
        <taxon>Fungi</taxon>
        <taxon>Dikarya</taxon>
        <taxon>Basidiomycota</taxon>
        <taxon>Pucciniomycotina</taxon>
        <taxon>Pucciniomycetes</taxon>
        <taxon>Pucciniales</taxon>
        <taxon>Pucciniaceae</taxon>
        <taxon>Puccinia</taxon>
    </lineage>
</organism>
<dbReference type="Pfam" id="PF04139">
    <property type="entry name" value="Rad9"/>
    <property type="match status" value="1"/>
</dbReference>
<dbReference type="GO" id="GO:0031573">
    <property type="term" value="P:mitotic intra-S DNA damage checkpoint signaling"/>
    <property type="evidence" value="ECO:0007669"/>
    <property type="project" value="TreeGrafter"/>
</dbReference>
<reference evidence="2 3" key="1">
    <citation type="submission" date="2017-11" db="EMBL/GenBank/DDBJ databases">
        <title>De novo assembly and phasing of dikaryotic genomes from two isolates of Puccinia coronata f. sp. avenae, the causal agent of oat crown rust.</title>
        <authorList>
            <person name="Miller M.E."/>
            <person name="Zhang Y."/>
            <person name="Omidvar V."/>
            <person name="Sperschneider J."/>
            <person name="Schwessinger B."/>
            <person name="Raley C."/>
            <person name="Palmer J.M."/>
            <person name="Garnica D."/>
            <person name="Upadhyaya N."/>
            <person name="Rathjen J."/>
            <person name="Taylor J.M."/>
            <person name="Park R.F."/>
            <person name="Dodds P.N."/>
            <person name="Hirsch C.D."/>
            <person name="Kianian S.F."/>
            <person name="Figueroa M."/>
        </authorList>
    </citation>
    <scope>NUCLEOTIDE SEQUENCE [LARGE SCALE GENOMIC DNA]</scope>
    <source>
        <strain evidence="2">12NC29</strain>
    </source>
</reference>
<dbReference type="Gene3D" id="3.70.10.10">
    <property type="match status" value="1"/>
</dbReference>
<feature type="region of interest" description="Disordered" evidence="1">
    <location>
        <begin position="428"/>
        <end position="637"/>
    </location>
</feature>
<dbReference type="EMBL" id="PGCJ01001060">
    <property type="protein sequence ID" value="PLW10428.1"/>
    <property type="molecule type" value="Genomic_DNA"/>
</dbReference>
<dbReference type="SUPFAM" id="SSF55979">
    <property type="entry name" value="DNA clamp"/>
    <property type="match status" value="1"/>
</dbReference>
<dbReference type="InterPro" id="IPR007268">
    <property type="entry name" value="Rad9/Ddc1"/>
</dbReference>
<dbReference type="Proteomes" id="UP000235388">
    <property type="component" value="Unassembled WGS sequence"/>
</dbReference>
<name>A0A2N5SB29_9BASI</name>
<evidence type="ECO:0000313" key="3">
    <source>
        <dbReference type="Proteomes" id="UP000235388"/>
    </source>
</evidence>
<feature type="compositionally biased region" description="Acidic residues" evidence="1">
    <location>
        <begin position="555"/>
        <end position="565"/>
    </location>
</feature>
<accession>A0A2N5SB29</accession>
<dbReference type="InterPro" id="IPR046938">
    <property type="entry name" value="DNA_clamp_sf"/>
</dbReference>
<evidence type="ECO:0000313" key="2">
    <source>
        <dbReference type="EMBL" id="PLW10428.1"/>
    </source>
</evidence>
<dbReference type="PANTHER" id="PTHR15237:SF0">
    <property type="entry name" value="CELL CYCLE CHECKPOINT CONTROL PROTEIN"/>
    <property type="match status" value="1"/>
</dbReference>
<dbReference type="AlphaFoldDB" id="A0A2N5SB29"/>
<dbReference type="GO" id="GO:0071479">
    <property type="term" value="P:cellular response to ionizing radiation"/>
    <property type="evidence" value="ECO:0007669"/>
    <property type="project" value="TreeGrafter"/>
</dbReference>
<gene>
    <name evidence="2" type="ORF">PCANC_18543</name>
</gene>
<comment type="caution">
    <text evidence="2">The sequence shown here is derived from an EMBL/GenBank/DDBJ whole genome shotgun (WGS) entry which is preliminary data.</text>
</comment>
<dbReference type="GO" id="GO:0000076">
    <property type="term" value="P:DNA replication checkpoint signaling"/>
    <property type="evidence" value="ECO:0007669"/>
    <property type="project" value="TreeGrafter"/>
</dbReference>
<dbReference type="STRING" id="200324.A0A2N5SB29"/>
<proteinExistence type="predicted"/>
<dbReference type="PANTHER" id="PTHR15237">
    <property type="entry name" value="DNA REPAIR PROTEIN RAD9"/>
    <property type="match status" value="1"/>
</dbReference>
<dbReference type="GO" id="GO:0006281">
    <property type="term" value="P:DNA repair"/>
    <property type="evidence" value="ECO:0007669"/>
    <property type="project" value="TreeGrafter"/>
</dbReference>
<feature type="compositionally biased region" description="Low complexity" evidence="1">
    <location>
        <begin position="502"/>
        <end position="519"/>
    </location>
</feature>
<evidence type="ECO:0000256" key="1">
    <source>
        <dbReference type="SAM" id="MobiDB-lite"/>
    </source>
</evidence>
<protein>
    <submittedName>
        <fullName evidence="2">Uncharacterized protein</fullName>
    </submittedName>
</protein>